<dbReference type="AlphaFoldDB" id="I7JW21"/>
<dbReference type="InterPro" id="IPR036271">
    <property type="entry name" value="Tet_transcr_reg_TetR-rel_C_sf"/>
</dbReference>
<evidence type="ECO:0000313" key="1">
    <source>
        <dbReference type="EMBL" id="CCI83511.1"/>
    </source>
</evidence>
<dbReference type="Proteomes" id="UP000006078">
    <property type="component" value="Unassembled WGS sequence"/>
</dbReference>
<evidence type="ECO:0000313" key="3">
    <source>
        <dbReference type="Proteomes" id="UP000006078"/>
    </source>
</evidence>
<dbReference type="eggNOG" id="COG1309">
    <property type="taxonomic scope" value="Bacteria"/>
</dbReference>
<dbReference type="Proteomes" id="UP000011016">
    <property type="component" value="Unassembled WGS sequence"/>
</dbReference>
<gene>
    <name evidence="1" type="ORF">BN46_0779</name>
    <name evidence="2" type="ORF">HMPREF9719_00723</name>
</gene>
<sequence>MARHAGRQPSFDREKVVDVALGQGLDRFTLASVAKELGVSAPSLYRVVRSRDELVDLGLKRVGSAMVDPDRPLGELPEGTPRWRALLERYRDDFWALLASYPGFATTIATTPGAHAHAQRYLQRLLGAVSGAGFPGTDPDIEFLLDFIGDLVLSTFLMTEPMREVGEDGLTGLQRARRALEAAGGDPLLLVRDDWAERGNLDAKVAFVLDAVEAGLRPRD</sequence>
<keyword evidence="3" id="KW-1185">Reference proteome</keyword>
<name>I7JW21_9CORY</name>
<reference evidence="1 4" key="1">
    <citation type="journal article" date="2012" name="J. Bacteriol.">
        <title>Draft Genome Sequence of Turicella otitidis ATCC 51513, Isolated from Middle Ear Fluid from a Child with Otitis Media.</title>
        <authorList>
            <person name="Brinkrolf K."/>
            <person name="Schneider J."/>
            <person name="Knecht M."/>
            <person name="Ruckert C."/>
            <person name="Tauch A."/>
        </authorList>
    </citation>
    <scope>NUCLEOTIDE SEQUENCE [LARGE SCALE GENOMIC DNA]</scope>
    <source>
        <strain evidence="1 4">ATCC 51513</strain>
    </source>
</reference>
<dbReference type="SUPFAM" id="SSF48498">
    <property type="entry name" value="Tetracyclin repressor-like, C-terminal domain"/>
    <property type="match status" value="1"/>
</dbReference>
<protein>
    <submittedName>
        <fullName evidence="1">Putative TetR family transcriptional regulator</fullName>
    </submittedName>
</protein>
<dbReference type="Gene3D" id="1.10.357.10">
    <property type="entry name" value="Tetracycline Repressor, domain 2"/>
    <property type="match status" value="1"/>
</dbReference>
<dbReference type="EMBL" id="CAJZ01000111">
    <property type="protein sequence ID" value="CCI83511.1"/>
    <property type="molecule type" value="Genomic_DNA"/>
</dbReference>
<dbReference type="HOGENOM" id="CLU_077880_0_0_11"/>
<comment type="caution">
    <text evidence="1">The sequence shown here is derived from an EMBL/GenBank/DDBJ whole genome shotgun (WGS) entry which is preliminary data.</text>
</comment>
<reference evidence="2 3" key="2">
    <citation type="submission" date="2012-08" db="EMBL/GenBank/DDBJ databases">
        <title>The Genome Sequence of Turicella otitidis ATCC 51513.</title>
        <authorList>
            <consortium name="The Broad Institute Genome Sequencing Platform"/>
            <person name="Earl A."/>
            <person name="Ward D."/>
            <person name="Feldgarden M."/>
            <person name="Gevers D."/>
            <person name="Huys G."/>
            <person name="Walker B."/>
            <person name="Young S.K."/>
            <person name="Zeng Q."/>
            <person name="Gargeya S."/>
            <person name="Fitzgerald M."/>
            <person name="Haas B."/>
            <person name="Abouelleil A."/>
            <person name="Alvarado L."/>
            <person name="Arachchi H.M."/>
            <person name="Berlin A.M."/>
            <person name="Chapman S.B."/>
            <person name="Goldberg J."/>
            <person name="Griggs A."/>
            <person name="Gujja S."/>
            <person name="Hansen M."/>
            <person name="Howarth C."/>
            <person name="Imamovic A."/>
            <person name="Larimer J."/>
            <person name="McCowen C."/>
            <person name="Montmayeur A."/>
            <person name="Murphy C."/>
            <person name="Neiman D."/>
            <person name="Pearson M."/>
            <person name="Priest M."/>
            <person name="Roberts A."/>
            <person name="Saif S."/>
            <person name="Shea T."/>
            <person name="Sisk P."/>
            <person name="Sykes S."/>
            <person name="Wortman J."/>
            <person name="Nusbaum C."/>
            <person name="Birren B."/>
        </authorList>
    </citation>
    <scope>NUCLEOTIDE SEQUENCE [LARGE SCALE GENOMIC DNA]</scope>
    <source>
        <strain evidence="2 3">ATCC 51513</strain>
    </source>
</reference>
<dbReference type="OrthoDB" id="2570341at2"/>
<evidence type="ECO:0000313" key="2">
    <source>
        <dbReference type="EMBL" id="EJZ82352.1"/>
    </source>
</evidence>
<dbReference type="RefSeq" id="WP_004600613.1">
    <property type="nucleotide sequence ID" value="NZ_HF541866.1"/>
</dbReference>
<dbReference type="STRING" id="29321.AAV33_08755"/>
<proteinExistence type="predicted"/>
<evidence type="ECO:0000313" key="4">
    <source>
        <dbReference type="Proteomes" id="UP000011016"/>
    </source>
</evidence>
<organism evidence="1 4">
    <name type="scientific">Corynebacterium otitidis ATCC 51513</name>
    <dbReference type="NCBI Taxonomy" id="883169"/>
    <lineage>
        <taxon>Bacteria</taxon>
        <taxon>Bacillati</taxon>
        <taxon>Actinomycetota</taxon>
        <taxon>Actinomycetes</taxon>
        <taxon>Mycobacteriales</taxon>
        <taxon>Corynebacteriaceae</taxon>
        <taxon>Corynebacterium</taxon>
    </lineage>
</organism>
<dbReference type="InterPro" id="IPR009057">
    <property type="entry name" value="Homeodomain-like_sf"/>
</dbReference>
<accession>I7JW21</accession>
<dbReference type="EMBL" id="AHAE01000033">
    <property type="protein sequence ID" value="EJZ82352.1"/>
    <property type="molecule type" value="Genomic_DNA"/>
</dbReference>
<dbReference type="SUPFAM" id="SSF46689">
    <property type="entry name" value="Homeodomain-like"/>
    <property type="match status" value="1"/>
</dbReference>